<dbReference type="InterPro" id="IPR040079">
    <property type="entry name" value="Glutathione_S-Trfase"/>
</dbReference>
<dbReference type="SUPFAM" id="SSF47616">
    <property type="entry name" value="GST C-terminal domain-like"/>
    <property type="match status" value="1"/>
</dbReference>
<dbReference type="CDD" id="cd00570">
    <property type="entry name" value="GST_N_family"/>
    <property type="match status" value="1"/>
</dbReference>
<dbReference type="InterPro" id="IPR004046">
    <property type="entry name" value="GST_C"/>
</dbReference>
<dbReference type="Gene3D" id="1.20.1050.10">
    <property type="match status" value="1"/>
</dbReference>
<dbReference type="KEGG" id="emv:HQR01_07360"/>
<dbReference type="PROSITE" id="PS50405">
    <property type="entry name" value="GST_CTER"/>
    <property type="match status" value="1"/>
</dbReference>
<dbReference type="Gene3D" id="3.40.30.10">
    <property type="entry name" value="Glutaredoxin"/>
    <property type="match status" value="1"/>
</dbReference>
<dbReference type="GO" id="GO:0005737">
    <property type="term" value="C:cytoplasm"/>
    <property type="evidence" value="ECO:0007669"/>
    <property type="project" value="TreeGrafter"/>
</dbReference>
<accession>A0A7D4BI74</accession>
<dbReference type="InterPro" id="IPR004045">
    <property type="entry name" value="Glutathione_S-Trfase_N"/>
</dbReference>
<organism evidence="3 4">
    <name type="scientific">Erythrobacter mangrovi</name>
    <dbReference type="NCBI Taxonomy" id="2739433"/>
    <lineage>
        <taxon>Bacteria</taxon>
        <taxon>Pseudomonadati</taxon>
        <taxon>Pseudomonadota</taxon>
        <taxon>Alphaproteobacteria</taxon>
        <taxon>Sphingomonadales</taxon>
        <taxon>Erythrobacteraceae</taxon>
        <taxon>Erythrobacter/Porphyrobacter group</taxon>
        <taxon>Erythrobacter</taxon>
    </lineage>
</organism>
<name>A0A7D4BI74_9SPHN</name>
<dbReference type="InterPro" id="IPR050983">
    <property type="entry name" value="GST_Omega/HSP26"/>
</dbReference>
<sequence length="215" mass="24154">MRLISHKLCPYVQRAAIVMLEAGVPFERVDIDLGNKPDWFLAISPLGKTPVLEVDGTALFESQVIAEYLYETAAPALHLTDPLARARQRSWIEFGSTLLNAIAGLYNAPDAAAFEAKRAEIRTKFERIEPEIAGPFFEGEQFRLIDGVWATAMRYFDVIEAKLPLGVTDGLPRTSAWRDRIMQRPSVQAAVSEQYPELLMSFLRARNSELSRLLS</sequence>
<evidence type="ECO:0000259" key="2">
    <source>
        <dbReference type="PROSITE" id="PS50405"/>
    </source>
</evidence>
<keyword evidence="3" id="KW-0808">Transferase</keyword>
<dbReference type="InterPro" id="IPR010987">
    <property type="entry name" value="Glutathione-S-Trfase_C-like"/>
</dbReference>
<evidence type="ECO:0000259" key="1">
    <source>
        <dbReference type="PROSITE" id="PS50404"/>
    </source>
</evidence>
<feature type="domain" description="GST N-terminal" evidence="1">
    <location>
        <begin position="1"/>
        <end position="77"/>
    </location>
</feature>
<protein>
    <submittedName>
        <fullName evidence="3">Glutathione S-transferase family protein</fullName>
    </submittedName>
</protein>
<dbReference type="AlphaFoldDB" id="A0A7D4BI74"/>
<dbReference type="Pfam" id="PF00043">
    <property type="entry name" value="GST_C"/>
    <property type="match status" value="1"/>
</dbReference>
<dbReference type="PANTHER" id="PTHR43968">
    <property type="match status" value="1"/>
</dbReference>
<dbReference type="PANTHER" id="PTHR43968:SF6">
    <property type="entry name" value="GLUTATHIONE S-TRANSFERASE OMEGA"/>
    <property type="match status" value="1"/>
</dbReference>
<gene>
    <name evidence="3" type="ORF">HQR01_07360</name>
</gene>
<dbReference type="InterPro" id="IPR036249">
    <property type="entry name" value="Thioredoxin-like_sf"/>
</dbReference>
<dbReference type="SFLD" id="SFLDS00019">
    <property type="entry name" value="Glutathione_Transferase_(cytos"/>
    <property type="match status" value="1"/>
</dbReference>
<evidence type="ECO:0000313" key="4">
    <source>
        <dbReference type="Proteomes" id="UP000504693"/>
    </source>
</evidence>
<evidence type="ECO:0000313" key="3">
    <source>
        <dbReference type="EMBL" id="QKG72702.1"/>
    </source>
</evidence>
<reference evidence="3 4" key="1">
    <citation type="submission" date="2020-05" db="EMBL/GenBank/DDBJ databases">
        <title>Erythrobacter mangrovi sp. nov., isolated from rhizosphere soil of mangrove plant (Kandelia candel).</title>
        <authorList>
            <person name="Ye Y.H."/>
        </authorList>
    </citation>
    <scope>NUCLEOTIDE SEQUENCE [LARGE SCALE GENOMIC DNA]</scope>
    <source>
        <strain evidence="3 4">EB310</strain>
    </source>
</reference>
<dbReference type="InterPro" id="IPR036282">
    <property type="entry name" value="Glutathione-S-Trfase_C_sf"/>
</dbReference>
<dbReference type="SUPFAM" id="SSF52833">
    <property type="entry name" value="Thioredoxin-like"/>
    <property type="match status" value="1"/>
</dbReference>
<dbReference type="RefSeq" id="WP_173216218.1">
    <property type="nucleotide sequence ID" value="NZ_CP053921.1"/>
</dbReference>
<dbReference type="SFLD" id="SFLDG00358">
    <property type="entry name" value="Main_(cytGST)"/>
    <property type="match status" value="1"/>
</dbReference>
<keyword evidence="4" id="KW-1185">Reference proteome</keyword>
<dbReference type="PROSITE" id="PS50404">
    <property type="entry name" value="GST_NTER"/>
    <property type="match status" value="1"/>
</dbReference>
<dbReference type="EMBL" id="CP053921">
    <property type="protein sequence ID" value="QKG72702.1"/>
    <property type="molecule type" value="Genomic_DNA"/>
</dbReference>
<proteinExistence type="predicted"/>
<dbReference type="GO" id="GO:0016740">
    <property type="term" value="F:transferase activity"/>
    <property type="evidence" value="ECO:0007669"/>
    <property type="project" value="UniProtKB-KW"/>
</dbReference>
<feature type="domain" description="GST C-terminal" evidence="2">
    <location>
        <begin position="81"/>
        <end position="198"/>
    </location>
</feature>
<dbReference type="Pfam" id="PF13417">
    <property type="entry name" value="GST_N_3"/>
    <property type="match status" value="1"/>
</dbReference>
<dbReference type="Proteomes" id="UP000504693">
    <property type="component" value="Chromosome"/>
</dbReference>